<keyword evidence="3" id="KW-0547">Nucleotide-binding</keyword>
<name>G7K015_MEDTR</name>
<dbReference type="GO" id="GO:0097222">
    <property type="term" value="P:mitochondrial mRNA polyadenylation"/>
    <property type="evidence" value="ECO:0000318"/>
    <property type="project" value="GO_Central"/>
</dbReference>
<dbReference type="EMBL" id="PSQE01000005">
    <property type="protein sequence ID" value="RHN54432.1"/>
    <property type="molecule type" value="Genomic_DNA"/>
</dbReference>
<evidence type="ECO:0000259" key="6">
    <source>
        <dbReference type="Pfam" id="PF01743"/>
    </source>
</evidence>
<dbReference type="HOGENOM" id="CLU_015786_2_0_1"/>
<feature type="compositionally biased region" description="Polar residues" evidence="5">
    <location>
        <begin position="655"/>
        <end position="665"/>
    </location>
</feature>
<dbReference type="GO" id="GO:1990817">
    <property type="term" value="F:poly(A) RNA polymerase activity"/>
    <property type="evidence" value="ECO:0007669"/>
    <property type="project" value="UniProtKB-EC"/>
</dbReference>
<evidence type="ECO:0000256" key="3">
    <source>
        <dbReference type="ARBA" id="ARBA00022741"/>
    </source>
</evidence>
<dbReference type="InterPro" id="IPR043519">
    <property type="entry name" value="NT_sf"/>
</dbReference>
<keyword evidence="9" id="KW-0548">Nucleotidyltransferase</keyword>
<evidence type="ECO:0000259" key="7">
    <source>
        <dbReference type="Pfam" id="PF12627"/>
    </source>
</evidence>
<accession>A0A0C3XE47</accession>
<organism evidence="8 11">
    <name type="scientific">Medicago truncatula</name>
    <name type="common">Barrel medic</name>
    <name type="synonym">Medicago tribuloides</name>
    <dbReference type="NCBI Taxonomy" id="3880"/>
    <lineage>
        <taxon>Eukaryota</taxon>
        <taxon>Viridiplantae</taxon>
        <taxon>Streptophyta</taxon>
        <taxon>Embryophyta</taxon>
        <taxon>Tracheophyta</taxon>
        <taxon>Spermatophyta</taxon>
        <taxon>Magnoliopsida</taxon>
        <taxon>eudicotyledons</taxon>
        <taxon>Gunneridae</taxon>
        <taxon>Pentapetalae</taxon>
        <taxon>rosids</taxon>
        <taxon>fabids</taxon>
        <taxon>Fabales</taxon>
        <taxon>Fabaceae</taxon>
        <taxon>Papilionoideae</taxon>
        <taxon>50 kb inversion clade</taxon>
        <taxon>NPAAA clade</taxon>
        <taxon>Hologalegina</taxon>
        <taxon>IRL clade</taxon>
        <taxon>Trifolieae</taxon>
        <taxon>Medicago</taxon>
    </lineage>
</organism>
<dbReference type="SUPFAM" id="SSF81891">
    <property type="entry name" value="Poly A polymerase C-terminal region-like"/>
    <property type="match status" value="1"/>
</dbReference>
<dbReference type="EC" id="2.7.7.19" evidence="9"/>
<dbReference type="InterPro" id="IPR052191">
    <property type="entry name" value="tRNA_ntf/polyA_polymerase_I"/>
</dbReference>
<dbReference type="GO" id="GO:0000166">
    <property type="term" value="F:nucleotide binding"/>
    <property type="evidence" value="ECO:0007669"/>
    <property type="project" value="UniProtKB-KW"/>
</dbReference>
<dbReference type="eggNOG" id="KOG2159">
    <property type="taxonomic scope" value="Eukaryota"/>
</dbReference>
<accession>G7K015</accession>
<evidence type="ECO:0000313" key="8">
    <source>
        <dbReference type="EMBL" id="AES95282.2"/>
    </source>
</evidence>
<gene>
    <name evidence="10" type="primary">11405782</name>
    <name evidence="8" type="ordered locus">MTR_5g023810</name>
    <name evidence="9" type="ORF">MtrunA17_Chr5g0406751</name>
</gene>
<dbReference type="STRING" id="3880.G7K015"/>
<dbReference type="GO" id="GO:0003723">
    <property type="term" value="F:RNA binding"/>
    <property type="evidence" value="ECO:0007669"/>
    <property type="project" value="UniProtKB-KW"/>
</dbReference>
<sequence>MLRTNNNSKRGVFTHFKTLINNSRCFCSSSPKQPLQYHSSSETESDSSLSRGRIDISNWKTFDAWKLGVTGSMISKPSHFVLKLLQDKGLKSYLVGGCVRDLVLNRTPKDFDVVTTAKLIEVKRLFRRFGHRADVVGRRFPVCLVHMQGSVIEVTSFHTESETPKAMKNVLHSLMPKCKNKENRFLCKNSLRRDFTINSLFYDPFANKIYDYANGMADLRSLKLETVIPAQISFKEDPGRILRGFRIAARLGLSLSREIEAAIWTCSSLVEDLNKDRMMIEMNYMLSYGAAEPSLRLLWKFKLLQFLLPVQAAYLDEQATKEDAQDSNMLMKLFFHMDNLVGCGRPSDCTLWIGLLAFHLALVNNPQDALVVWAFASVLYHGDWEGGIKFAKEHAKMSVNFEPEIKRSSICKSDEDIAEAVTKLASLVIDSIHPLVNIESLSQSLSRYPSVPPPHMVLVVSKKTGKAVSEIFEVLVNDIKFYKSERKSAKINYDMLGSGHTSETRFVLGKIVLQTMQSGIIGDADGFGTEKCHPDTEGTKDFGQLVTREDKRKVLSTPNLEHRPQKLKKQKLAENACIEEQKTGLDEFCKYKETNEEHQKPVKLHQEVHLSMVNSMPKNKSNKRKQLINDEKKNDDKKIARASKTSTDYAKHLNIDTSAQSTMSKNHPVIANNHNKNVDVTTDESVDEVVNDKGRQQPQKSKKSRSPLSSLFK</sequence>
<dbReference type="AlphaFoldDB" id="G7K015"/>
<protein>
    <submittedName>
        <fullName evidence="9">Putative polynucleotide adenylyltransferase</fullName>
        <ecNumber evidence="9">2.7.7.19</ecNumber>
    </submittedName>
    <submittedName>
        <fullName evidence="8">tRNA nucleotidyltransferase/poly(A) polymerase</fullName>
    </submittedName>
</protein>
<dbReference type="Gene3D" id="1.10.3090.10">
    <property type="entry name" value="cca-adding enzyme, domain 2"/>
    <property type="match status" value="1"/>
</dbReference>
<dbReference type="SUPFAM" id="SSF81301">
    <property type="entry name" value="Nucleotidyltransferase"/>
    <property type="match status" value="1"/>
</dbReference>
<evidence type="ECO:0000313" key="10">
    <source>
        <dbReference type="EnsemblPlants" id="AES95282"/>
    </source>
</evidence>
<comment type="similarity">
    <text evidence="1 4">Belongs to the tRNA nucleotidyltransferase/poly(A) polymerase family.</text>
</comment>
<dbReference type="Pfam" id="PF12627">
    <property type="entry name" value="PolyA_pol_RNAbd"/>
    <property type="match status" value="1"/>
</dbReference>
<dbReference type="Proteomes" id="UP000265566">
    <property type="component" value="Chromosome 5"/>
</dbReference>
<reference evidence="8 11" key="1">
    <citation type="journal article" date="2011" name="Nature">
        <title>The Medicago genome provides insight into the evolution of rhizobial symbioses.</title>
        <authorList>
            <person name="Young N.D."/>
            <person name="Debelle F."/>
            <person name="Oldroyd G.E."/>
            <person name="Geurts R."/>
            <person name="Cannon S.B."/>
            <person name="Udvardi M.K."/>
            <person name="Benedito V.A."/>
            <person name="Mayer K.F."/>
            <person name="Gouzy J."/>
            <person name="Schoof H."/>
            <person name="Van de Peer Y."/>
            <person name="Proost S."/>
            <person name="Cook D.R."/>
            <person name="Meyers B.C."/>
            <person name="Spannagl M."/>
            <person name="Cheung F."/>
            <person name="De Mita S."/>
            <person name="Krishnakumar V."/>
            <person name="Gundlach H."/>
            <person name="Zhou S."/>
            <person name="Mudge J."/>
            <person name="Bharti A.K."/>
            <person name="Murray J.D."/>
            <person name="Naoumkina M.A."/>
            <person name="Rosen B."/>
            <person name="Silverstein K.A."/>
            <person name="Tang H."/>
            <person name="Rombauts S."/>
            <person name="Zhao P.X."/>
            <person name="Zhou P."/>
            <person name="Barbe V."/>
            <person name="Bardou P."/>
            <person name="Bechner M."/>
            <person name="Bellec A."/>
            <person name="Berger A."/>
            <person name="Berges H."/>
            <person name="Bidwell S."/>
            <person name="Bisseling T."/>
            <person name="Choisne N."/>
            <person name="Couloux A."/>
            <person name="Denny R."/>
            <person name="Deshpande S."/>
            <person name="Dai X."/>
            <person name="Doyle J.J."/>
            <person name="Dudez A.M."/>
            <person name="Farmer A.D."/>
            <person name="Fouteau S."/>
            <person name="Franken C."/>
            <person name="Gibelin C."/>
            <person name="Gish J."/>
            <person name="Goldstein S."/>
            <person name="Gonzalez A.J."/>
            <person name="Green P.J."/>
            <person name="Hallab A."/>
            <person name="Hartog M."/>
            <person name="Hua A."/>
            <person name="Humphray S.J."/>
            <person name="Jeong D.H."/>
            <person name="Jing Y."/>
            <person name="Jocker A."/>
            <person name="Kenton S.M."/>
            <person name="Kim D.J."/>
            <person name="Klee K."/>
            <person name="Lai H."/>
            <person name="Lang C."/>
            <person name="Lin S."/>
            <person name="Macmil S.L."/>
            <person name="Magdelenat G."/>
            <person name="Matthews L."/>
            <person name="McCorrison J."/>
            <person name="Monaghan E.L."/>
            <person name="Mun J.H."/>
            <person name="Najar F.Z."/>
            <person name="Nicholson C."/>
            <person name="Noirot C."/>
            <person name="O'Bleness M."/>
            <person name="Paule C.R."/>
            <person name="Poulain J."/>
            <person name="Prion F."/>
            <person name="Qin B."/>
            <person name="Qu C."/>
            <person name="Retzel E.F."/>
            <person name="Riddle C."/>
            <person name="Sallet E."/>
            <person name="Samain S."/>
            <person name="Samson N."/>
            <person name="Sanders I."/>
            <person name="Saurat O."/>
            <person name="Scarpelli C."/>
            <person name="Schiex T."/>
            <person name="Segurens B."/>
            <person name="Severin A.J."/>
            <person name="Sherrier D.J."/>
            <person name="Shi R."/>
            <person name="Sims S."/>
            <person name="Singer S.R."/>
            <person name="Sinharoy S."/>
            <person name="Sterck L."/>
            <person name="Viollet A."/>
            <person name="Wang B.B."/>
            <person name="Wang K."/>
            <person name="Wang M."/>
            <person name="Wang X."/>
            <person name="Warfsmann J."/>
            <person name="Weissenbach J."/>
            <person name="White D.D."/>
            <person name="White J.D."/>
            <person name="Wiley G.B."/>
            <person name="Wincker P."/>
            <person name="Xing Y."/>
            <person name="Yang L."/>
            <person name="Yao Z."/>
            <person name="Ying F."/>
            <person name="Zhai J."/>
            <person name="Zhou L."/>
            <person name="Zuber A."/>
            <person name="Denarie J."/>
            <person name="Dixon R.A."/>
            <person name="May G.D."/>
            <person name="Schwartz D.C."/>
            <person name="Rogers J."/>
            <person name="Quetier F."/>
            <person name="Town C.D."/>
            <person name="Roe B.A."/>
        </authorList>
    </citation>
    <scope>NUCLEOTIDE SEQUENCE [LARGE SCALE GENOMIC DNA]</scope>
    <source>
        <strain evidence="8">A17</strain>
        <strain evidence="10 11">cv. Jemalong A17</strain>
    </source>
</reference>
<feature type="compositionally biased region" description="Basic and acidic residues" evidence="5">
    <location>
        <begin position="627"/>
        <end position="639"/>
    </location>
</feature>
<feature type="region of interest" description="Disordered" evidence="5">
    <location>
        <begin position="613"/>
        <end position="713"/>
    </location>
</feature>
<evidence type="ECO:0000256" key="5">
    <source>
        <dbReference type="SAM" id="MobiDB-lite"/>
    </source>
</evidence>
<dbReference type="EMBL" id="CM001221">
    <property type="protein sequence ID" value="AES95282.2"/>
    <property type="molecule type" value="Genomic_DNA"/>
</dbReference>
<dbReference type="Pfam" id="PF01743">
    <property type="entry name" value="PolyA_pol"/>
    <property type="match status" value="1"/>
</dbReference>
<dbReference type="OrthoDB" id="445712at2759"/>
<reference evidence="9" key="4">
    <citation type="journal article" date="2018" name="Nat. Plants">
        <title>Whole-genome landscape of Medicago truncatula symbiotic genes.</title>
        <authorList>
            <person name="Pecrix Y."/>
            <person name="Gamas P."/>
            <person name="Carrere S."/>
        </authorList>
    </citation>
    <scope>NUCLEOTIDE SEQUENCE</scope>
    <source>
        <tissue evidence="9">Leaves</tissue>
    </source>
</reference>
<evidence type="ECO:0000256" key="1">
    <source>
        <dbReference type="ARBA" id="ARBA00007265"/>
    </source>
</evidence>
<dbReference type="GO" id="GO:0005739">
    <property type="term" value="C:mitochondrion"/>
    <property type="evidence" value="ECO:0000318"/>
    <property type="project" value="GO_Central"/>
</dbReference>
<keyword evidence="11" id="KW-1185">Reference proteome</keyword>
<dbReference type="Proteomes" id="UP000002051">
    <property type="component" value="Chromosome 5"/>
</dbReference>
<dbReference type="Gene3D" id="3.30.460.10">
    <property type="entry name" value="Beta Polymerase, domain 2"/>
    <property type="match status" value="1"/>
</dbReference>
<keyword evidence="4" id="KW-0694">RNA-binding</keyword>
<reference evidence="8 11" key="2">
    <citation type="journal article" date="2014" name="BMC Genomics">
        <title>An improved genome release (version Mt4.0) for the model legume Medicago truncatula.</title>
        <authorList>
            <person name="Tang H."/>
            <person name="Krishnakumar V."/>
            <person name="Bidwell S."/>
            <person name="Rosen B."/>
            <person name="Chan A."/>
            <person name="Zhou S."/>
            <person name="Gentzbittel L."/>
            <person name="Childs K.L."/>
            <person name="Yandell M."/>
            <person name="Gundlach H."/>
            <person name="Mayer K.F."/>
            <person name="Schwartz D.C."/>
            <person name="Town C.D."/>
        </authorList>
    </citation>
    <scope>GENOME REANNOTATION</scope>
    <source>
        <strain evidence="8">A17</strain>
        <strain evidence="10 11">cv. Jemalong A17</strain>
    </source>
</reference>
<dbReference type="GO" id="GO:0001680">
    <property type="term" value="P:tRNA 3'-terminal CCA addition"/>
    <property type="evidence" value="ECO:0007669"/>
    <property type="project" value="UniProtKB-ARBA"/>
</dbReference>
<dbReference type="CDD" id="cd05398">
    <property type="entry name" value="NT_ClassII-CCAase"/>
    <property type="match status" value="1"/>
</dbReference>
<feature type="domain" description="Poly A polymerase head" evidence="6">
    <location>
        <begin position="93"/>
        <end position="223"/>
    </location>
</feature>
<dbReference type="EnsemblPlants" id="AES95282">
    <property type="protein sequence ID" value="AES95282"/>
    <property type="gene ID" value="MTR_5g023810"/>
</dbReference>
<evidence type="ECO:0000313" key="9">
    <source>
        <dbReference type="EMBL" id="RHN54432.1"/>
    </source>
</evidence>
<dbReference type="PANTHER" id="PTHR43051:SF1">
    <property type="entry name" value="POLYNUCLEOTIDE ADENYLYLTRANSFERASE FAMILY PROTEIN"/>
    <property type="match status" value="1"/>
</dbReference>
<dbReference type="Gramene" id="rna29471">
    <property type="protein sequence ID" value="RHN54432.1"/>
    <property type="gene ID" value="gene29471"/>
</dbReference>
<dbReference type="KEGG" id="mtr:11405782"/>
<dbReference type="PANTHER" id="PTHR43051">
    <property type="entry name" value="POLYNUCLEOTIDE ADENYLYLTRANSFERASE FAMILY PROTEIN"/>
    <property type="match status" value="1"/>
</dbReference>
<dbReference type="InterPro" id="IPR032828">
    <property type="entry name" value="PolyA_RNA-bd"/>
</dbReference>
<evidence type="ECO:0000256" key="2">
    <source>
        <dbReference type="ARBA" id="ARBA00022679"/>
    </source>
</evidence>
<dbReference type="InterPro" id="IPR002646">
    <property type="entry name" value="PolA_pol_head_dom"/>
</dbReference>
<proteinExistence type="inferred from homology"/>
<reference evidence="10" key="3">
    <citation type="submission" date="2015-04" db="UniProtKB">
        <authorList>
            <consortium name="EnsemblPlants"/>
        </authorList>
    </citation>
    <scope>IDENTIFICATION</scope>
    <source>
        <strain evidence="10">cv. Jemalong A17</strain>
    </source>
</reference>
<evidence type="ECO:0000256" key="4">
    <source>
        <dbReference type="RuleBase" id="RU003953"/>
    </source>
</evidence>
<keyword evidence="2 4" id="KW-0808">Transferase</keyword>
<feature type="domain" description="tRNA nucleotidyltransferase/poly(A) polymerase RNA and SrmB- binding" evidence="7">
    <location>
        <begin position="252"/>
        <end position="314"/>
    </location>
</feature>
<evidence type="ECO:0000313" key="11">
    <source>
        <dbReference type="Proteomes" id="UP000002051"/>
    </source>
</evidence>
<dbReference type="PaxDb" id="3880-AES95282"/>